<gene>
    <name evidence="2" type="ORF">KC19_VG134400</name>
</gene>
<feature type="region of interest" description="Disordered" evidence="1">
    <location>
        <begin position="31"/>
        <end position="89"/>
    </location>
</feature>
<evidence type="ECO:0000313" key="3">
    <source>
        <dbReference type="Proteomes" id="UP000822688"/>
    </source>
</evidence>
<dbReference type="Proteomes" id="UP000822688">
    <property type="component" value="Chromosome V"/>
</dbReference>
<accession>A0A8T0HQ46</accession>
<dbReference type="AlphaFoldDB" id="A0A8T0HQ46"/>
<sequence length="101" mass="10715">MGTRLLMGAPTLMRQARPDLVQAFQQAAASSSVHRGLMGRLPESQSRTRGASDERATRVANEARKKAAARGLNVRPRAAAPNHSVPPLGDFLSLVNSEVAG</sequence>
<evidence type="ECO:0000313" key="2">
    <source>
        <dbReference type="EMBL" id="KAG0572921.1"/>
    </source>
</evidence>
<name>A0A8T0HQ46_CERPU</name>
<dbReference type="EMBL" id="CM026426">
    <property type="protein sequence ID" value="KAG0572921.1"/>
    <property type="molecule type" value="Genomic_DNA"/>
</dbReference>
<keyword evidence="3" id="KW-1185">Reference proteome</keyword>
<protein>
    <submittedName>
        <fullName evidence="2">Uncharacterized protein</fullName>
    </submittedName>
</protein>
<organism evidence="2 3">
    <name type="scientific">Ceratodon purpureus</name>
    <name type="common">Fire moss</name>
    <name type="synonym">Dicranum purpureum</name>
    <dbReference type="NCBI Taxonomy" id="3225"/>
    <lineage>
        <taxon>Eukaryota</taxon>
        <taxon>Viridiplantae</taxon>
        <taxon>Streptophyta</taxon>
        <taxon>Embryophyta</taxon>
        <taxon>Bryophyta</taxon>
        <taxon>Bryophytina</taxon>
        <taxon>Bryopsida</taxon>
        <taxon>Dicranidae</taxon>
        <taxon>Pseudoditrichales</taxon>
        <taxon>Ditrichaceae</taxon>
        <taxon>Ceratodon</taxon>
    </lineage>
</organism>
<reference evidence="2" key="1">
    <citation type="submission" date="2020-06" db="EMBL/GenBank/DDBJ databases">
        <title>WGS assembly of Ceratodon purpureus strain R40.</title>
        <authorList>
            <person name="Carey S.B."/>
            <person name="Jenkins J."/>
            <person name="Shu S."/>
            <person name="Lovell J.T."/>
            <person name="Sreedasyam A."/>
            <person name="Maumus F."/>
            <person name="Tiley G.P."/>
            <person name="Fernandez-Pozo N."/>
            <person name="Barry K."/>
            <person name="Chen C."/>
            <person name="Wang M."/>
            <person name="Lipzen A."/>
            <person name="Daum C."/>
            <person name="Saski C.A."/>
            <person name="Payton A.C."/>
            <person name="Mcbreen J.C."/>
            <person name="Conrad R.E."/>
            <person name="Kollar L.M."/>
            <person name="Olsson S."/>
            <person name="Huttunen S."/>
            <person name="Landis J.B."/>
            <person name="Wickett N.J."/>
            <person name="Johnson M.G."/>
            <person name="Rensing S.A."/>
            <person name="Grimwood J."/>
            <person name="Schmutz J."/>
            <person name="Mcdaniel S.F."/>
        </authorList>
    </citation>
    <scope>NUCLEOTIDE SEQUENCE</scope>
    <source>
        <strain evidence="2">R40</strain>
    </source>
</reference>
<proteinExistence type="predicted"/>
<feature type="compositionally biased region" description="Basic and acidic residues" evidence="1">
    <location>
        <begin position="50"/>
        <end position="65"/>
    </location>
</feature>
<comment type="caution">
    <text evidence="2">The sequence shown here is derived from an EMBL/GenBank/DDBJ whole genome shotgun (WGS) entry which is preliminary data.</text>
</comment>
<evidence type="ECO:0000256" key="1">
    <source>
        <dbReference type="SAM" id="MobiDB-lite"/>
    </source>
</evidence>